<keyword evidence="2" id="KW-1185">Reference proteome</keyword>
<evidence type="ECO:0000313" key="2">
    <source>
        <dbReference type="Proteomes" id="UP000805193"/>
    </source>
</evidence>
<evidence type="ECO:0000313" key="1">
    <source>
        <dbReference type="EMBL" id="KAG0428470.1"/>
    </source>
</evidence>
<accession>A0AC60Q458</accession>
<proteinExistence type="predicted"/>
<sequence>MLFKKDRTNNNCEGRNSGIQTLVGHAHPGVWRLIEWLQQDQALFATALTQAWKGDRAYIYGLDISSSVYIYGGFRRQTWLTTQICHTVLKHVAAKMLEVGARVEVAGKDVCGRVAYMGTTTFSSGRWVGVVLDEPKGKNNGTVQGRTYFSCADNHGIFVRQSQLKLLDEPTDGTEATKPLVTTTPGPAAEPVAEPVAQEQALTWLLEPSRETDALRAQVQDLQEKLDTMMHKRQELKAQLRDYERTRLQVQQLLEFKAKIGESQAELQRQLAQARREAQEAHEERERHAEEVVDLADTIEMATVEKEMAEEKLEQLQQEVDHWKEKYEMLELDHKILTSELSTGEPNSYRERQLEQENEKMREALVRLRDLTTQLKHEKQQLKRELDQRCDEVVELTRMKQALEERQQQTECTVAELQEQLDMALGAEQMVEHLTEKNLDLEEVLRDLREELNDYEKLHDLNEQLQEQARETELELREELSQAQVRAADAQRRVEAAHEALADCEQTVAKYRALVAQLREQTLGLEQQLQAEPAQLAPPAEVSGLALRLARGKAHKRAIDLELRRLEVAQANRHVEYLSAFLTEGFLAHEHDGVLMVLLVSRVAAKCDILASQLQQRHATPPGPTSETSEAIQFAHAGLTRFLLCRLQGLLHQYGAALETCSVELFTKTATLYPEMLVHEKLVDLYLQLLRKDELDENIPLGHLERALSYFESLYAVHLSGELRDDAQLLADGLRCLGLACEAVQCALGWVRRLLSSDAGDLAALLDAALASAAEALQGTRRLRRRLPTDDGPVALSGPAREQLEANVRSLGQVLQAACSLQRAVAARAEQDAPLPADKLKELAHEATDRVYGKEDQGPDCLRDALAGVAVSLDSIGDALQPLGDAPPKPPAPLQLRAQASRQQARDLQALRAKLEAREADIVALKTALKIKSEEYSEMHVRKDMAEKKLGMLTRDSDDRADKVQRQLDETKMLLLRKEKEFEESMDHLQADIDALEAERGELKDKLKAFSKKTLYKGLSETVGLPASASWPQLQDVKAALRQVQRERSMLGQERLARLVGSLRPLGGRREEQQRQVCTKAGRAITQAVSLCVEARVVDLIRKLEVPWGPLLQACLLLQDSKQELTAVRAATVGRVASRWRAFPHPAVVRLLQA</sequence>
<dbReference type="EMBL" id="JABSTQ010009521">
    <property type="protein sequence ID" value="KAG0428470.1"/>
    <property type="molecule type" value="Genomic_DNA"/>
</dbReference>
<protein>
    <submittedName>
        <fullName evidence="1">Uncharacterized protein</fullName>
    </submittedName>
</protein>
<comment type="caution">
    <text evidence="1">The sequence shown here is derived from an EMBL/GenBank/DDBJ whole genome shotgun (WGS) entry which is preliminary data.</text>
</comment>
<organism evidence="1 2">
    <name type="scientific">Ixodes persulcatus</name>
    <name type="common">Taiga tick</name>
    <dbReference type="NCBI Taxonomy" id="34615"/>
    <lineage>
        <taxon>Eukaryota</taxon>
        <taxon>Metazoa</taxon>
        <taxon>Ecdysozoa</taxon>
        <taxon>Arthropoda</taxon>
        <taxon>Chelicerata</taxon>
        <taxon>Arachnida</taxon>
        <taxon>Acari</taxon>
        <taxon>Parasitiformes</taxon>
        <taxon>Ixodida</taxon>
        <taxon>Ixodoidea</taxon>
        <taxon>Ixodidae</taxon>
        <taxon>Ixodinae</taxon>
        <taxon>Ixodes</taxon>
    </lineage>
</organism>
<reference evidence="1 2" key="1">
    <citation type="journal article" date="2020" name="Cell">
        <title>Large-Scale Comparative Analyses of Tick Genomes Elucidate Their Genetic Diversity and Vector Capacities.</title>
        <authorList>
            <consortium name="Tick Genome and Microbiome Consortium (TIGMIC)"/>
            <person name="Jia N."/>
            <person name="Wang J."/>
            <person name="Shi W."/>
            <person name="Du L."/>
            <person name="Sun Y."/>
            <person name="Zhan W."/>
            <person name="Jiang J.F."/>
            <person name="Wang Q."/>
            <person name="Zhang B."/>
            <person name="Ji P."/>
            <person name="Bell-Sakyi L."/>
            <person name="Cui X.M."/>
            <person name="Yuan T.T."/>
            <person name="Jiang B.G."/>
            <person name="Yang W.F."/>
            <person name="Lam T.T."/>
            <person name="Chang Q.C."/>
            <person name="Ding S.J."/>
            <person name="Wang X.J."/>
            <person name="Zhu J.G."/>
            <person name="Ruan X.D."/>
            <person name="Zhao L."/>
            <person name="Wei J.T."/>
            <person name="Ye R.Z."/>
            <person name="Que T.C."/>
            <person name="Du C.H."/>
            <person name="Zhou Y.H."/>
            <person name="Cheng J.X."/>
            <person name="Dai P.F."/>
            <person name="Guo W.B."/>
            <person name="Han X.H."/>
            <person name="Huang E.J."/>
            <person name="Li L.F."/>
            <person name="Wei W."/>
            <person name="Gao Y.C."/>
            <person name="Liu J.Z."/>
            <person name="Shao H.Z."/>
            <person name="Wang X."/>
            <person name="Wang C.C."/>
            <person name="Yang T.C."/>
            <person name="Huo Q.B."/>
            <person name="Li W."/>
            <person name="Chen H.Y."/>
            <person name="Chen S.E."/>
            <person name="Zhou L.G."/>
            <person name="Ni X.B."/>
            <person name="Tian J.H."/>
            <person name="Sheng Y."/>
            <person name="Liu T."/>
            <person name="Pan Y.S."/>
            <person name="Xia L.Y."/>
            <person name="Li J."/>
            <person name="Zhao F."/>
            <person name="Cao W.C."/>
        </authorList>
    </citation>
    <scope>NUCLEOTIDE SEQUENCE [LARGE SCALE GENOMIC DNA]</scope>
    <source>
        <strain evidence="1">Iper-2018</strain>
    </source>
</reference>
<dbReference type="Proteomes" id="UP000805193">
    <property type="component" value="Unassembled WGS sequence"/>
</dbReference>
<name>A0AC60Q458_IXOPE</name>
<gene>
    <name evidence="1" type="ORF">HPB47_024560</name>
</gene>